<dbReference type="GeneID" id="87907535"/>
<sequence>MKLQSLCAITLATLTPLVTANFDIYMAEEKTTVGGPQVWPMWHIFDTDPTCDDLAENPNYLGSDDVSGNKVGVRCESSSDPFNCAVQHYPADGIDVLEMNFHSDPPVYHWKAYITMVAIYKDRNYDMYGLDGNVYGNCFPFPGFEYECGDPILGGFTGTRKFRCLTEFTAAQIKAAWGTKRSVPFTLKEAEGVKGRKVQKWEA</sequence>
<gene>
    <name evidence="2" type="ORF">QC762_207195</name>
</gene>
<proteinExistence type="predicted"/>
<name>A0ABR0GM00_9PEZI</name>
<feature type="chain" id="PRO_5047208787" description="Ecp2 effector protein domain-containing protein" evidence="1">
    <location>
        <begin position="21"/>
        <end position="203"/>
    </location>
</feature>
<protein>
    <recommendedName>
        <fullName evidence="4">Ecp2 effector protein domain-containing protein</fullName>
    </recommendedName>
</protein>
<keyword evidence="1" id="KW-0732">Signal</keyword>
<evidence type="ECO:0000256" key="1">
    <source>
        <dbReference type="SAM" id="SignalP"/>
    </source>
</evidence>
<dbReference type="Proteomes" id="UP001323405">
    <property type="component" value="Unassembled WGS sequence"/>
</dbReference>
<feature type="signal peptide" evidence="1">
    <location>
        <begin position="1"/>
        <end position="20"/>
    </location>
</feature>
<evidence type="ECO:0000313" key="2">
    <source>
        <dbReference type="EMBL" id="KAK4656780.1"/>
    </source>
</evidence>
<evidence type="ECO:0000313" key="3">
    <source>
        <dbReference type="Proteomes" id="UP001323405"/>
    </source>
</evidence>
<accession>A0ABR0GM00</accession>
<reference evidence="2 3" key="1">
    <citation type="journal article" date="2023" name="bioRxiv">
        <title>High-quality genome assemblies of four members of thePodospora anserinaspecies complex.</title>
        <authorList>
            <person name="Ament-Velasquez S.L."/>
            <person name="Vogan A.A."/>
            <person name="Wallerman O."/>
            <person name="Hartmann F."/>
            <person name="Gautier V."/>
            <person name="Silar P."/>
            <person name="Giraud T."/>
            <person name="Johannesson H."/>
        </authorList>
    </citation>
    <scope>NUCLEOTIDE SEQUENCE [LARGE SCALE GENOMIC DNA]</scope>
    <source>
        <strain evidence="2 3">CBS 415.72m</strain>
    </source>
</reference>
<dbReference type="RefSeq" id="XP_062745755.1">
    <property type="nucleotide sequence ID" value="XM_062887628.1"/>
</dbReference>
<comment type="caution">
    <text evidence="2">The sequence shown here is derived from an EMBL/GenBank/DDBJ whole genome shotgun (WGS) entry which is preliminary data.</text>
</comment>
<keyword evidence="3" id="KW-1185">Reference proteome</keyword>
<dbReference type="EMBL" id="JAFFHA010000004">
    <property type="protein sequence ID" value="KAK4656780.1"/>
    <property type="molecule type" value="Genomic_DNA"/>
</dbReference>
<evidence type="ECO:0008006" key="4">
    <source>
        <dbReference type="Google" id="ProtNLM"/>
    </source>
</evidence>
<organism evidence="2 3">
    <name type="scientific">Podospora pseudocomata</name>
    <dbReference type="NCBI Taxonomy" id="2093779"/>
    <lineage>
        <taxon>Eukaryota</taxon>
        <taxon>Fungi</taxon>
        <taxon>Dikarya</taxon>
        <taxon>Ascomycota</taxon>
        <taxon>Pezizomycotina</taxon>
        <taxon>Sordariomycetes</taxon>
        <taxon>Sordariomycetidae</taxon>
        <taxon>Sordariales</taxon>
        <taxon>Podosporaceae</taxon>
        <taxon>Podospora</taxon>
    </lineage>
</organism>